<dbReference type="OrthoDB" id="195633at2759"/>
<feature type="region of interest" description="Disordered" evidence="6">
    <location>
        <begin position="168"/>
        <end position="226"/>
    </location>
</feature>
<keyword evidence="5" id="KW-0325">Glycoprotein</keyword>
<dbReference type="GO" id="GO:0046872">
    <property type="term" value="F:metal ion binding"/>
    <property type="evidence" value="ECO:0007669"/>
    <property type="project" value="UniProtKB-KW"/>
</dbReference>
<dbReference type="Proteomes" id="UP000002630">
    <property type="component" value="Linkage Group LG26"/>
</dbReference>
<dbReference type="SUPFAM" id="SSF53649">
    <property type="entry name" value="Alkaline phosphatase-like"/>
    <property type="match status" value="1"/>
</dbReference>
<evidence type="ECO:0000256" key="1">
    <source>
        <dbReference type="ARBA" id="ARBA00008779"/>
    </source>
</evidence>
<reference evidence="8 9" key="1">
    <citation type="journal article" date="2010" name="Nature">
        <title>The Ectocarpus genome and the independent evolution of multicellularity in brown algae.</title>
        <authorList>
            <person name="Cock J.M."/>
            <person name="Sterck L."/>
            <person name="Rouze P."/>
            <person name="Scornet D."/>
            <person name="Allen A.E."/>
            <person name="Amoutzias G."/>
            <person name="Anthouard V."/>
            <person name="Artiguenave F."/>
            <person name="Aury J.M."/>
            <person name="Badger J.H."/>
            <person name="Beszteri B."/>
            <person name="Billiau K."/>
            <person name="Bonnet E."/>
            <person name="Bothwell J.H."/>
            <person name="Bowler C."/>
            <person name="Boyen C."/>
            <person name="Brownlee C."/>
            <person name="Carrano C.J."/>
            <person name="Charrier B."/>
            <person name="Cho G.Y."/>
            <person name="Coelho S.M."/>
            <person name="Collen J."/>
            <person name="Corre E."/>
            <person name="Da Silva C."/>
            <person name="Delage L."/>
            <person name="Delaroque N."/>
            <person name="Dittami S.M."/>
            <person name="Doulbeau S."/>
            <person name="Elias M."/>
            <person name="Farnham G."/>
            <person name="Gachon C.M."/>
            <person name="Gschloessl B."/>
            <person name="Heesch S."/>
            <person name="Jabbari K."/>
            <person name="Jubin C."/>
            <person name="Kawai H."/>
            <person name="Kimura K."/>
            <person name="Kloareg B."/>
            <person name="Kupper F.C."/>
            <person name="Lang D."/>
            <person name="Le Bail A."/>
            <person name="Leblanc C."/>
            <person name="Lerouge P."/>
            <person name="Lohr M."/>
            <person name="Lopez P.J."/>
            <person name="Martens C."/>
            <person name="Maumus F."/>
            <person name="Michel G."/>
            <person name="Miranda-Saavedra D."/>
            <person name="Morales J."/>
            <person name="Moreau H."/>
            <person name="Motomura T."/>
            <person name="Nagasato C."/>
            <person name="Napoli C.A."/>
            <person name="Nelson D.R."/>
            <person name="Nyvall-Collen P."/>
            <person name="Peters A.F."/>
            <person name="Pommier C."/>
            <person name="Potin P."/>
            <person name="Poulain J."/>
            <person name="Quesneville H."/>
            <person name="Read B."/>
            <person name="Rensing S.A."/>
            <person name="Ritter A."/>
            <person name="Rousvoal S."/>
            <person name="Samanta M."/>
            <person name="Samson G."/>
            <person name="Schroeder D.C."/>
            <person name="Segurens B."/>
            <person name="Strittmatter M."/>
            <person name="Tonon T."/>
            <person name="Tregear J.W."/>
            <person name="Valentin K."/>
            <person name="von Dassow P."/>
            <person name="Yamagishi T."/>
            <person name="Van de Peer Y."/>
            <person name="Wincker P."/>
        </authorList>
    </citation>
    <scope>NUCLEOTIDE SEQUENCE [LARGE SCALE GENOMIC DNA]</scope>
    <source>
        <strain evidence="9">Ec32 / CCAP1310/4</strain>
    </source>
</reference>
<evidence type="ECO:0000256" key="6">
    <source>
        <dbReference type="SAM" id="MobiDB-lite"/>
    </source>
</evidence>
<evidence type="ECO:0000256" key="5">
    <source>
        <dbReference type="ARBA" id="ARBA00023180"/>
    </source>
</evidence>
<comment type="similarity">
    <text evidence="1">Belongs to the sulfatase family.</text>
</comment>
<evidence type="ECO:0000256" key="4">
    <source>
        <dbReference type="ARBA" id="ARBA00022837"/>
    </source>
</evidence>
<dbReference type="InParanoid" id="D8LRL9"/>
<dbReference type="EC" id="3.1.6.-" evidence="8"/>
<dbReference type="EMBL" id="FN649751">
    <property type="protein sequence ID" value="CBN77780.1"/>
    <property type="molecule type" value="Genomic_DNA"/>
</dbReference>
<dbReference type="OMA" id="THKNIWL"/>
<dbReference type="EMBL" id="FN648916">
    <property type="protein sequence ID" value="CBN77780.1"/>
    <property type="molecule type" value="Genomic_DNA"/>
</dbReference>
<dbReference type="PANTHER" id="PTHR10342">
    <property type="entry name" value="ARYLSULFATASE"/>
    <property type="match status" value="1"/>
</dbReference>
<sequence length="623" mass="69811">MIDDMGWNDIGYQSTDMHAVTPNLNRIAESGVKLSQYYSMSICTPARAALMTGRYPVRYGFQYKVINVGAPWGLPLTEKLFPQFMNDAGYTSHMVGKWHLGSHTFDHMPHLRGFETYLGYTQGRETYWTHEANWHYPFSRRDYPYQQPNQDGVFFDFGFGNETGYYDVMQRSPAPPGGHGDDSFSARSPSSATSSSASWLPSTSSFDWSSSSSPSPSPSPSPSLDEVKRDYSSKIFTDRALEILQGRTPFDDKPLFMYLAHQAVHEPLDTPPADAFSADELEVLDALKDSSASPLRIDFAKVLMYLDKSIGRLVDYLESEGWMDNSIIVVASDNGGCPTAGGSNFPLRGTKASYWEGGTKVPALVYSPSHIPKERRGGQYDGLMHVTDWLPTLMAATGSVVESHRNLDGVNHWEHIIDVDSAGCGAECGSSSSYSPRNEMLYNFDPYFMGAETYGPLPDPDFSQAQGAFRQGKWKFLFKVCCLGHYAPETDVSFANKMVSESGTCRHHAHDNEQSADATMPRDAPDCYEYGCVDICVDTADCKDWLFDLENDPTEEHDLADTYPEVVQNLRDRMFSVVGQEYSDSLWAPQDMTAYRIWESHNYWVVPWLEPGLRYRVEQGAVA</sequence>
<dbReference type="Gene3D" id="3.40.720.10">
    <property type="entry name" value="Alkaline Phosphatase, subunit A"/>
    <property type="match status" value="1"/>
</dbReference>
<dbReference type="InterPro" id="IPR024607">
    <property type="entry name" value="Sulfatase_CS"/>
</dbReference>
<evidence type="ECO:0000313" key="9">
    <source>
        <dbReference type="Proteomes" id="UP000002630"/>
    </source>
</evidence>
<dbReference type="PROSITE" id="PS00149">
    <property type="entry name" value="SULFATASE_2"/>
    <property type="match status" value="1"/>
</dbReference>
<organism evidence="8 9">
    <name type="scientific">Ectocarpus siliculosus</name>
    <name type="common">Brown alga</name>
    <name type="synonym">Conferva siliculosa</name>
    <dbReference type="NCBI Taxonomy" id="2880"/>
    <lineage>
        <taxon>Eukaryota</taxon>
        <taxon>Sar</taxon>
        <taxon>Stramenopiles</taxon>
        <taxon>Ochrophyta</taxon>
        <taxon>PX clade</taxon>
        <taxon>Phaeophyceae</taxon>
        <taxon>Ectocarpales</taxon>
        <taxon>Ectocarpaceae</taxon>
        <taxon>Ectocarpus</taxon>
    </lineage>
</organism>
<evidence type="ECO:0000256" key="3">
    <source>
        <dbReference type="ARBA" id="ARBA00022801"/>
    </source>
</evidence>
<dbReference type="PROSITE" id="PS00523">
    <property type="entry name" value="SULFATASE_1"/>
    <property type="match status" value="1"/>
</dbReference>
<dbReference type="InterPro" id="IPR047115">
    <property type="entry name" value="ARSB"/>
</dbReference>
<feature type="compositionally biased region" description="Low complexity" evidence="6">
    <location>
        <begin position="185"/>
        <end position="214"/>
    </location>
</feature>
<dbReference type="STRING" id="2880.D8LRL9"/>
<dbReference type="Gene3D" id="3.30.1120.10">
    <property type="match status" value="1"/>
</dbReference>
<dbReference type="CDD" id="cd16029">
    <property type="entry name" value="4-S"/>
    <property type="match status" value="1"/>
</dbReference>
<dbReference type="InterPro" id="IPR000917">
    <property type="entry name" value="Sulfatase_N"/>
</dbReference>
<dbReference type="Pfam" id="PF00884">
    <property type="entry name" value="Sulfatase"/>
    <property type="match status" value="1"/>
</dbReference>
<dbReference type="eggNOG" id="KOG3867">
    <property type="taxonomic scope" value="Eukaryota"/>
</dbReference>
<accession>D8LRL9</accession>
<feature type="domain" description="Sulfatase N-terminal" evidence="7">
    <location>
        <begin position="1"/>
        <end position="398"/>
    </location>
</feature>
<dbReference type="InterPro" id="IPR017850">
    <property type="entry name" value="Alkaline_phosphatase_core_sf"/>
</dbReference>
<name>D8LRL9_ECTSI</name>
<keyword evidence="2" id="KW-0479">Metal-binding</keyword>
<dbReference type="PANTHER" id="PTHR10342:SF274">
    <property type="entry name" value="ARYLSULFATASE B"/>
    <property type="match status" value="1"/>
</dbReference>
<evidence type="ECO:0000256" key="2">
    <source>
        <dbReference type="ARBA" id="ARBA00022723"/>
    </source>
</evidence>
<keyword evidence="3 8" id="KW-0378">Hydrolase</keyword>
<keyword evidence="4" id="KW-0106">Calcium</keyword>
<proteinExistence type="inferred from homology"/>
<gene>
    <name evidence="8" type="ORF">Esi_0069_0045</name>
</gene>
<evidence type="ECO:0000259" key="7">
    <source>
        <dbReference type="Pfam" id="PF00884"/>
    </source>
</evidence>
<protein>
    <submittedName>
        <fullName evidence="8">Formylglycine-dependent sulfatase, C-terminal Formylglycine-dependent sulfatase, N-terminal</fullName>
        <ecNumber evidence="8">3.1.6.-</ecNumber>
    </submittedName>
</protein>
<dbReference type="AlphaFoldDB" id="D8LRL9"/>
<keyword evidence="9" id="KW-1185">Reference proteome</keyword>
<evidence type="ECO:0000313" key="8">
    <source>
        <dbReference type="EMBL" id="CBN77780.1"/>
    </source>
</evidence>
<dbReference type="GO" id="GO:0008484">
    <property type="term" value="F:sulfuric ester hydrolase activity"/>
    <property type="evidence" value="ECO:0007669"/>
    <property type="project" value="InterPro"/>
</dbReference>